<feature type="region of interest" description="Disordered" evidence="9">
    <location>
        <begin position="1"/>
        <end position="21"/>
    </location>
</feature>
<protein>
    <recommendedName>
        <fullName evidence="11">Ionotropic glutamate receptor C-terminal domain-containing protein</fullName>
    </recommendedName>
</protein>
<dbReference type="GO" id="GO:0050906">
    <property type="term" value="P:detection of stimulus involved in sensory perception"/>
    <property type="evidence" value="ECO:0007669"/>
    <property type="project" value="UniProtKB-ARBA"/>
</dbReference>
<dbReference type="Gene3D" id="1.10.287.70">
    <property type="match status" value="1"/>
</dbReference>
<keyword evidence="13" id="KW-1185">Reference proteome</keyword>
<evidence type="ECO:0000256" key="8">
    <source>
        <dbReference type="ARBA" id="ARBA00023180"/>
    </source>
</evidence>
<evidence type="ECO:0000256" key="4">
    <source>
        <dbReference type="ARBA" id="ARBA00022692"/>
    </source>
</evidence>
<keyword evidence="7" id="KW-0675">Receptor</keyword>
<dbReference type="PANTHER" id="PTHR42643:SF24">
    <property type="entry name" value="IONOTROPIC RECEPTOR 60A"/>
    <property type="match status" value="1"/>
</dbReference>
<evidence type="ECO:0000256" key="5">
    <source>
        <dbReference type="ARBA" id="ARBA00022989"/>
    </source>
</evidence>
<feature type="transmembrane region" description="Helical" evidence="10">
    <location>
        <begin position="167"/>
        <end position="186"/>
    </location>
</feature>
<dbReference type="Gene3D" id="3.40.190.10">
    <property type="entry name" value="Periplasmic binding protein-like II"/>
    <property type="match status" value="1"/>
</dbReference>
<keyword evidence="8" id="KW-0325">Glycoprotein</keyword>
<evidence type="ECO:0000256" key="2">
    <source>
        <dbReference type="ARBA" id="ARBA00008685"/>
    </source>
</evidence>
<sequence length="475" mass="54717">MSEAESFREDSPQEYTFESDPYQQTMIRRDSLDALRGATLRVLVPKIEEPYVNYANFTDEEEAERGYGPGVVMELLKDMATELDLKYEIIRTEHERSNSSFLGPFEALRKNEADIIAQAQMMDYDHTLMADLTYPFESVNTGVMAVSDLQHKSQTMLIVTEPFQNQVWLMILASILVSALALYILTRILRRVYDELPFSFLGSTWVFFSIIVQQGIPENPKSWSVRVLISLWWLASLTLMATFTGSLVALFAVQRDEHPFQTFEELVKLVKLGKFKILLDRMQTWTMIQKSELRLMKELYYEMSVNHKFRYEEGISNAVNFLLTNSHFALVGPADILEIYKHTDCRLYSLQEDILPTYLSIALRKDSPYTNYFSDRIHELFARGFTKKWIQDFGEYIASKTARQCNATSVNAPNGTLSLMQAQGAFWILIGGMSVSIVALLLELLFHLIKKKACTEDGRIAQLKKRFKSMINKNC</sequence>
<keyword evidence="6 10" id="KW-0472">Membrane</keyword>
<evidence type="ECO:0000259" key="11">
    <source>
        <dbReference type="Pfam" id="PF00060"/>
    </source>
</evidence>
<accession>A0AA36GM25</accession>
<dbReference type="EMBL" id="CATQJL010000112">
    <property type="protein sequence ID" value="CAJ0594567.1"/>
    <property type="molecule type" value="Genomic_DNA"/>
</dbReference>
<evidence type="ECO:0000256" key="10">
    <source>
        <dbReference type="SAM" id="Phobius"/>
    </source>
</evidence>
<name>A0AA36GM25_CYLNA</name>
<evidence type="ECO:0000313" key="12">
    <source>
        <dbReference type="EMBL" id="CAJ0594567.1"/>
    </source>
</evidence>
<feature type="compositionally biased region" description="Basic and acidic residues" evidence="9">
    <location>
        <begin position="1"/>
        <end position="11"/>
    </location>
</feature>
<keyword evidence="4 10" id="KW-0812">Transmembrane</keyword>
<evidence type="ECO:0000256" key="7">
    <source>
        <dbReference type="ARBA" id="ARBA00023170"/>
    </source>
</evidence>
<evidence type="ECO:0000256" key="6">
    <source>
        <dbReference type="ARBA" id="ARBA00023136"/>
    </source>
</evidence>
<keyword evidence="5 10" id="KW-1133">Transmembrane helix</keyword>
<dbReference type="GO" id="GO:0015276">
    <property type="term" value="F:ligand-gated monoatomic ion channel activity"/>
    <property type="evidence" value="ECO:0007669"/>
    <property type="project" value="InterPro"/>
</dbReference>
<evidence type="ECO:0000313" key="13">
    <source>
        <dbReference type="Proteomes" id="UP001176961"/>
    </source>
</evidence>
<dbReference type="Pfam" id="PF00060">
    <property type="entry name" value="Lig_chan"/>
    <property type="match status" value="1"/>
</dbReference>
<comment type="similarity">
    <text evidence="2">Belongs to the glutamate-gated ion channel (TC 1.A.10.1) family.</text>
</comment>
<gene>
    <name evidence="12" type="ORF">CYNAS_LOCUS6550</name>
</gene>
<dbReference type="GO" id="GO:0005886">
    <property type="term" value="C:plasma membrane"/>
    <property type="evidence" value="ECO:0007669"/>
    <property type="project" value="UniProtKB-SubCell"/>
</dbReference>
<feature type="domain" description="Ionotropic glutamate receptor C-terminal" evidence="11">
    <location>
        <begin position="165"/>
        <end position="433"/>
    </location>
</feature>
<dbReference type="Proteomes" id="UP001176961">
    <property type="component" value="Unassembled WGS sequence"/>
</dbReference>
<dbReference type="InterPro" id="IPR052192">
    <property type="entry name" value="Insect_Ionotropic_Sensory_Rcpt"/>
</dbReference>
<reference evidence="12" key="1">
    <citation type="submission" date="2023-07" db="EMBL/GenBank/DDBJ databases">
        <authorList>
            <consortium name="CYATHOMIX"/>
        </authorList>
    </citation>
    <scope>NUCLEOTIDE SEQUENCE</scope>
    <source>
        <strain evidence="12">N/A</strain>
    </source>
</reference>
<dbReference type="InterPro" id="IPR001320">
    <property type="entry name" value="Iontro_rcpt_C"/>
</dbReference>
<feature type="transmembrane region" description="Helical" evidence="10">
    <location>
        <begin position="426"/>
        <end position="449"/>
    </location>
</feature>
<proteinExistence type="inferred from homology"/>
<evidence type="ECO:0000256" key="9">
    <source>
        <dbReference type="SAM" id="MobiDB-lite"/>
    </source>
</evidence>
<keyword evidence="3" id="KW-1003">Cell membrane</keyword>
<dbReference type="SUPFAM" id="SSF53850">
    <property type="entry name" value="Periplasmic binding protein-like II"/>
    <property type="match status" value="1"/>
</dbReference>
<dbReference type="PANTHER" id="PTHR42643">
    <property type="entry name" value="IONOTROPIC RECEPTOR 20A-RELATED"/>
    <property type="match status" value="1"/>
</dbReference>
<evidence type="ECO:0000256" key="1">
    <source>
        <dbReference type="ARBA" id="ARBA00004651"/>
    </source>
</evidence>
<feature type="transmembrane region" description="Helical" evidence="10">
    <location>
        <begin position="198"/>
        <end position="216"/>
    </location>
</feature>
<feature type="transmembrane region" description="Helical" evidence="10">
    <location>
        <begin position="231"/>
        <end position="253"/>
    </location>
</feature>
<evidence type="ECO:0000256" key="3">
    <source>
        <dbReference type="ARBA" id="ARBA00022475"/>
    </source>
</evidence>
<comment type="caution">
    <text evidence="12">The sequence shown here is derived from an EMBL/GenBank/DDBJ whole genome shotgun (WGS) entry which is preliminary data.</text>
</comment>
<organism evidence="12 13">
    <name type="scientific">Cylicocyclus nassatus</name>
    <name type="common">Nematode worm</name>
    <dbReference type="NCBI Taxonomy" id="53992"/>
    <lineage>
        <taxon>Eukaryota</taxon>
        <taxon>Metazoa</taxon>
        <taxon>Ecdysozoa</taxon>
        <taxon>Nematoda</taxon>
        <taxon>Chromadorea</taxon>
        <taxon>Rhabditida</taxon>
        <taxon>Rhabditina</taxon>
        <taxon>Rhabditomorpha</taxon>
        <taxon>Strongyloidea</taxon>
        <taxon>Strongylidae</taxon>
        <taxon>Cylicocyclus</taxon>
    </lineage>
</organism>
<dbReference type="AlphaFoldDB" id="A0AA36GM25"/>
<comment type="subcellular location">
    <subcellularLocation>
        <location evidence="1">Cell membrane</location>
        <topology evidence="1">Multi-pass membrane protein</topology>
    </subcellularLocation>
</comment>